<evidence type="ECO:0000256" key="1">
    <source>
        <dbReference type="SAM" id="MobiDB-lite"/>
    </source>
</evidence>
<proteinExistence type="predicted"/>
<dbReference type="AlphaFoldDB" id="M2UJX0"/>
<organism evidence="2 3">
    <name type="scientific">Cochliobolus heterostrophus (strain C5 / ATCC 48332 / race O)</name>
    <name type="common">Southern corn leaf blight fungus</name>
    <name type="synonym">Bipolaris maydis</name>
    <dbReference type="NCBI Taxonomy" id="701091"/>
    <lineage>
        <taxon>Eukaryota</taxon>
        <taxon>Fungi</taxon>
        <taxon>Dikarya</taxon>
        <taxon>Ascomycota</taxon>
        <taxon>Pezizomycotina</taxon>
        <taxon>Dothideomycetes</taxon>
        <taxon>Pleosporomycetidae</taxon>
        <taxon>Pleosporales</taxon>
        <taxon>Pleosporineae</taxon>
        <taxon>Pleosporaceae</taxon>
        <taxon>Bipolaris</taxon>
    </lineage>
</organism>
<evidence type="ECO:0000313" key="2">
    <source>
        <dbReference type="EMBL" id="EMD88242.1"/>
    </source>
</evidence>
<feature type="compositionally biased region" description="Pro residues" evidence="1">
    <location>
        <begin position="82"/>
        <end position="97"/>
    </location>
</feature>
<dbReference type="HOGENOM" id="CLU_2133267_0_0_1"/>
<dbReference type="OrthoDB" id="10467754at2759"/>
<reference evidence="3" key="2">
    <citation type="journal article" date="2013" name="PLoS Genet.">
        <title>Comparative genome structure, secondary metabolite, and effector coding capacity across Cochliobolus pathogens.</title>
        <authorList>
            <person name="Condon B.J."/>
            <person name="Leng Y."/>
            <person name="Wu D."/>
            <person name="Bushley K.E."/>
            <person name="Ohm R.A."/>
            <person name="Otillar R."/>
            <person name="Martin J."/>
            <person name="Schackwitz W."/>
            <person name="Grimwood J."/>
            <person name="MohdZainudin N."/>
            <person name="Xue C."/>
            <person name="Wang R."/>
            <person name="Manning V.A."/>
            <person name="Dhillon B."/>
            <person name="Tu Z.J."/>
            <person name="Steffenson B.J."/>
            <person name="Salamov A."/>
            <person name="Sun H."/>
            <person name="Lowry S."/>
            <person name="LaButti K."/>
            <person name="Han J."/>
            <person name="Copeland A."/>
            <person name="Lindquist E."/>
            <person name="Barry K."/>
            <person name="Schmutz J."/>
            <person name="Baker S.E."/>
            <person name="Ciuffetti L.M."/>
            <person name="Grigoriev I.V."/>
            <person name="Zhong S."/>
            <person name="Turgeon B.G."/>
        </authorList>
    </citation>
    <scope>NUCLEOTIDE SEQUENCE [LARGE SCALE GENOMIC DNA]</scope>
    <source>
        <strain evidence="3">C5 / ATCC 48332 / race O</strain>
    </source>
</reference>
<accession>M2UJX0</accession>
<dbReference type="EMBL" id="KB445581">
    <property type="protein sequence ID" value="EMD88242.1"/>
    <property type="molecule type" value="Genomic_DNA"/>
</dbReference>
<protein>
    <submittedName>
        <fullName evidence="2">Uncharacterized protein</fullName>
    </submittedName>
</protein>
<gene>
    <name evidence="2" type="ORF">COCHEDRAFT_1110939</name>
</gene>
<evidence type="ECO:0000313" key="3">
    <source>
        <dbReference type="Proteomes" id="UP000016936"/>
    </source>
</evidence>
<reference evidence="2 3" key="1">
    <citation type="journal article" date="2012" name="PLoS Pathog.">
        <title>Diverse lifestyles and strategies of plant pathogenesis encoded in the genomes of eighteen Dothideomycetes fungi.</title>
        <authorList>
            <person name="Ohm R.A."/>
            <person name="Feau N."/>
            <person name="Henrissat B."/>
            <person name="Schoch C.L."/>
            <person name="Horwitz B.A."/>
            <person name="Barry K.W."/>
            <person name="Condon B.J."/>
            <person name="Copeland A.C."/>
            <person name="Dhillon B."/>
            <person name="Glaser F."/>
            <person name="Hesse C.N."/>
            <person name="Kosti I."/>
            <person name="LaButti K."/>
            <person name="Lindquist E.A."/>
            <person name="Lucas S."/>
            <person name="Salamov A.A."/>
            <person name="Bradshaw R.E."/>
            <person name="Ciuffetti L."/>
            <person name="Hamelin R.C."/>
            <person name="Kema G.H.J."/>
            <person name="Lawrence C."/>
            <person name="Scott J.A."/>
            <person name="Spatafora J.W."/>
            <person name="Turgeon B.G."/>
            <person name="de Wit P.J.G.M."/>
            <person name="Zhong S."/>
            <person name="Goodwin S.B."/>
            <person name="Grigoriev I.V."/>
        </authorList>
    </citation>
    <scope>NUCLEOTIDE SEQUENCE [LARGE SCALE GENOMIC DNA]</scope>
    <source>
        <strain evidence="3">C5 / ATCC 48332 / race O</strain>
    </source>
</reference>
<name>M2UJX0_COCH5</name>
<feature type="compositionally biased region" description="Polar residues" evidence="1">
    <location>
        <begin position="43"/>
        <end position="54"/>
    </location>
</feature>
<feature type="region of interest" description="Disordered" evidence="1">
    <location>
        <begin position="43"/>
        <end position="101"/>
    </location>
</feature>
<sequence length="120" mass="13327">MSATQSPAFAISQPTKLTHLLTSQHTAHPPLLFLHLPSNRHSVPATTQAKSNEPIQPAITHWRPNKNTLQHPTLRHLSHLQHPPPPPPPPSLHPPSFPQEDVTVHDWLGSKARFHAVVLT</sequence>
<keyword evidence="3" id="KW-1185">Reference proteome</keyword>
<dbReference type="Proteomes" id="UP000016936">
    <property type="component" value="Unassembled WGS sequence"/>
</dbReference>